<dbReference type="STRING" id="1095630.A0A2J6SQ12"/>
<dbReference type="InterPro" id="IPR002347">
    <property type="entry name" value="SDR_fam"/>
</dbReference>
<dbReference type="FunFam" id="3.40.50.720:FF:000084">
    <property type="entry name" value="Short-chain dehydrogenase reductase"/>
    <property type="match status" value="1"/>
</dbReference>
<evidence type="ECO:0000256" key="1">
    <source>
        <dbReference type="ARBA" id="ARBA00006484"/>
    </source>
</evidence>
<keyword evidence="2" id="KW-0521">NADP</keyword>
<dbReference type="EMBL" id="KZ613895">
    <property type="protein sequence ID" value="PMD52823.1"/>
    <property type="molecule type" value="Genomic_DNA"/>
</dbReference>
<gene>
    <name evidence="4" type="ORF">K444DRAFT_704243</name>
</gene>
<protein>
    <submittedName>
        <fullName evidence="4">NAD(P)-binding protein</fullName>
    </submittedName>
</protein>
<dbReference type="RefSeq" id="XP_024729727.1">
    <property type="nucleotide sequence ID" value="XM_024888083.1"/>
</dbReference>
<dbReference type="Proteomes" id="UP000235371">
    <property type="component" value="Unassembled WGS sequence"/>
</dbReference>
<evidence type="ECO:0000256" key="2">
    <source>
        <dbReference type="ARBA" id="ARBA00022857"/>
    </source>
</evidence>
<keyword evidence="3" id="KW-0560">Oxidoreductase</keyword>
<name>A0A2J6SQ12_9HELO</name>
<dbReference type="SUPFAM" id="SSF51735">
    <property type="entry name" value="NAD(P)-binding Rossmann-fold domains"/>
    <property type="match status" value="1"/>
</dbReference>
<keyword evidence="5" id="KW-1185">Reference proteome</keyword>
<reference evidence="4 5" key="1">
    <citation type="submission" date="2016-04" db="EMBL/GenBank/DDBJ databases">
        <title>A degradative enzymes factory behind the ericoid mycorrhizal symbiosis.</title>
        <authorList>
            <consortium name="DOE Joint Genome Institute"/>
            <person name="Martino E."/>
            <person name="Morin E."/>
            <person name="Grelet G."/>
            <person name="Kuo A."/>
            <person name="Kohler A."/>
            <person name="Daghino S."/>
            <person name="Barry K."/>
            <person name="Choi C."/>
            <person name="Cichocki N."/>
            <person name="Clum A."/>
            <person name="Copeland A."/>
            <person name="Hainaut M."/>
            <person name="Haridas S."/>
            <person name="Labutti K."/>
            <person name="Lindquist E."/>
            <person name="Lipzen A."/>
            <person name="Khouja H.-R."/>
            <person name="Murat C."/>
            <person name="Ohm R."/>
            <person name="Olson A."/>
            <person name="Spatafora J."/>
            <person name="Veneault-Fourrey C."/>
            <person name="Henrissat B."/>
            <person name="Grigoriev I."/>
            <person name="Martin F."/>
            <person name="Perotto S."/>
        </authorList>
    </citation>
    <scope>NUCLEOTIDE SEQUENCE [LARGE SCALE GENOMIC DNA]</scope>
    <source>
        <strain evidence="4 5">E</strain>
    </source>
</reference>
<dbReference type="InterPro" id="IPR036291">
    <property type="entry name" value="NAD(P)-bd_dom_sf"/>
</dbReference>
<accession>A0A2J6SQ12</accession>
<evidence type="ECO:0000313" key="4">
    <source>
        <dbReference type="EMBL" id="PMD52823.1"/>
    </source>
</evidence>
<dbReference type="PRINTS" id="PR00081">
    <property type="entry name" value="GDHRDH"/>
</dbReference>
<evidence type="ECO:0000313" key="5">
    <source>
        <dbReference type="Proteomes" id="UP000235371"/>
    </source>
</evidence>
<dbReference type="PANTHER" id="PTHR43008:SF4">
    <property type="entry name" value="CHAIN DEHYDROGENASE, PUTATIVE (AFU_ORTHOLOGUE AFUA_4G08710)-RELATED"/>
    <property type="match status" value="1"/>
</dbReference>
<sequence>MASSVATLNRSNDAYLNANVFDLFSLKERVVVITGGARGIGLALGFAVAEAGGVPVMIDANGQPHGHFQILQKMCPKMKLYVSDVTNYERLEKTFNEIIAEYGRIDGCITAAGICPDQPFLERSPASVKRCFDINIAGTFFTTQLAARQMDKQAKQSSAAPSASKGSIVLIASIAAHRASKGQFLSDYCTSKGAVASMAKALAVELAEKSIRVNYISPGYIMTDMTLAISDTRPGLAKIFVDDPPMKRMGDRTDLKGAAVYLLSDSSAYMTGGELLITGGLHAGLYDEVA</sequence>
<dbReference type="InterPro" id="IPR020904">
    <property type="entry name" value="Sc_DH/Rdtase_CS"/>
</dbReference>
<evidence type="ECO:0000256" key="3">
    <source>
        <dbReference type="ARBA" id="ARBA00023002"/>
    </source>
</evidence>
<dbReference type="Gene3D" id="3.40.50.720">
    <property type="entry name" value="NAD(P)-binding Rossmann-like Domain"/>
    <property type="match status" value="1"/>
</dbReference>
<dbReference type="PRINTS" id="PR00080">
    <property type="entry name" value="SDRFAMILY"/>
</dbReference>
<dbReference type="Pfam" id="PF13561">
    <property type="entry name" value="adh_short_C2"/>
    <property type="match status" value="1"/>
</dbReference>
<dbReference type="PROSITE" id="PS00061">
    <property type="entry name" value="ADH_SHORT"/>
    <property type="match status" value="1"/>
</dbReference>
<dbReference type="GeneID" id="36596159"/>
<organism evidence="4 5">
    <name type="scientific">Hyaloscypha bicolor E</name>
    <dbReference type="NCBI Taxonomy" id="1095630"/>
    <lineage>
        <taxon>Eukaryota</taxon>
        <taxon>Fungi</taxon>
        <taxon>Dikarya</taxon>
        <taxon>Ascomycota</taxon>
        <taxon>Pezizomycotina</taxon>
        <taxon>Leotiomycetes</taxon>
        <taxon>Helotiales</taxon>
        <taxon>Hyaloscyphaceae</taxon>
        <taxon>Hyaloscypha</taxon>
        <taxon>Hyaloscypha bicolor</taxon>
    </lineage>
</organism>
<comment type="similarity">
    <text evidence="1">Belongs to the short-chain dehydrogenases/reductases (SDR) family.</text>
</comment>
<dbReference type="OrthoDB" id="5325318at2759"/>
<dbReference type="GO" id="GO:0016616">
    <property type="term" value="F:oxidoreductase activity, acting on the CH-OH group of donors, NAD or NADP as acceptor"/>
    <property type="evidence" value="ECO:0007669"/>
    <property type="project" value="UniProtKB-ARBA"/>
</dbReference>
<dbReference type="PANTHER" id="PTHR43008">
    <property type="entry name" value="BENZIL REDUCTASE"/>
    <property type="match status" value="1"/>
</dbReference>
<proteinExistence type="inferred from homology"/>
<dbReference type="GO" id="GO:0009688">
    <property type="term" value="P:abscisic acid biosynthetic process"/>
    <property type="evidence" value="ECO:0007669"/>
    <property type="project" value="UniProtKB-ARBA"/>
</dbReference>
<dbReference type="InParanoid" id="A0A2J6SQ12"/>
<dbReference type="GO" id="GO:0050664">
    <property type="term" value="F:oxidoreductase activity, acting on NAD(P)H, oxygen as acceptor"/>
    <property type="evidence" value="ECO:0007669"/>
    <property type="project" value="TreeGrafter"/>
</dbReference>
<dbReference type="AlphaFoldDB" id="A0A2J6SQ12"/>